<dbReference type="Proteomes" id="UP001465119">
    <property type="component" value="Unassembled WGS sequence"/>
</dbReference>
<evidence type="ECO:0000256" key="1">
    <source>
        <dbReference type="SAM" id="Coils"/>
    </source>
</evidence>
<accession>A0ABV1C517</accession>
<comment type="caution">
    <text evidence="3">The sequence shown here is derived from an EMBL/GenBank/DDBJ whole genome shotgun (WGS) entry which is preliminary data.</text>
</comment>
<sequence length="450" mass="50937">MAVTKIKPIKSTLSKALDYIQNPDKTDEKVLVSSFGCSYETADIEFGFTLSQALEKGNNLAHHLIQAFEPGEVDYEKAHEIGRQLADAVTKGQHEYVLTTHIDKGHIHNHIIFCAVNFVDHHKYNSNKRSYYGIRNMSDKLCRENGLSVVVPNKGSKGKHYAEYQAEKTGTSYKGKLKIAVDTLIPQVSSFEELLSRLQAAGYEIKTGKYISCRAPGQERFTRLKTLGADYTEETIRERIEGKRTRAAKIPKQAEQRGVSLLIDIENSIKAQESRGYEQWAKIHNLKQAAKTMNFLSEHKIEQYADLTAKIAEVTAASEQAADSLKEVEKRLSDMAVLIKNVTTYQKTKPVYEAYKKAKDKGKYKAAHESDIILFETAARAIKAAGISKLPSVPALQSEYTKLQEQKEALYADYGKLKKQVREYDVIKRNVDSILRVERQPERERNTQLE</sequence>
<name>A0ABV1C517_9FIRM</name>
<dbReference type="EMBL" id="JBBMEN010000009">
    <property type="protein sequence ID" value="MEQ2385930.1"/>
    <property type="molecule type" value="Genomic_DNA"/>
</dbReference>
<organism evidence="3 4">
    <name type="scientific">Faecalibacterium intestinale</name>
    <dbReference type="NCBI Taxonomy" id="3133155"/>
    <lineage>
        <taxon>Bacteria</taxon>
        <taxon>Bacillati</taxon>
        <taxon>Bacillota</taxon>
        <taxon>Clostridia</taxon>
        <taxon>Eubacteriales</taxon>
        <taxon>Oscillospiraceae</taxon>
        <taxon>Faecalibacterium</taxon>
    </lineage>
</organism>
<keyword evidence="1" id="KW-0175">Coiled coil</keyword>
<dbReference type="Pfam" id="PF03432">
    <property type="entry name" value="Relaxase"/>
    <property type="match status" value="1"/>
</dbReference>
<dbReference type="RefSeq" id="WP_156066413.1">
    <property type="nucleotide sequence ID" value="NZ_JBBMEN010000009.1"/>
</dbReference>
<evidence type="ECO:0000259" key="2">
    <source>
        <dbReference type="Pfam" id="PF03432"/>
    </source>
</evidence>
<keyword evidence="4" id="KW-1185">Reference proteome</keyword>
<feature type="coiled-coil region" evidence="1">
    <location>
        <begin position="393"/>
        <end position="420"/>
    </location>
</feature>
<feature type="domain" description="MobA/VirD2-like nuclease" evidence="2">
    <location>
        <begin position="19"/>
        <end position="147"/>
    </location>
</feature>
<proteinExistence type="predicted"/>
<protein>
    <submittedName>
        <fullName evidence="3">Relaxase/mobilization nuclease domain-containing protein</fullName>
    </submittedName>
</protein>
<reference evidence="3 4" key="1">
    <citation type="submission" date="2024-03" db="EMBL/GenBank/DDBJ databases">
        <title>Human intestinal bacterial collection.</title>
        <authorList>
            <person name="Pauvert C."/>
            <person name="Hitch T.C.A."/>
            <person name="Clavel T."/>
        </authorList>
    </citation>
    <scope>NUCLEOTIDE SEQUENCE [LARGE SCALE GENOMIC DNA]</scope>
    <source>
        <strain evidence="3 4">CLA-AA-H281</strain>
    </source>
</reference>
<dbReference type="InterPro" id="IPR005094">
    <property type="entry name" value="Endonuclease_MobA/VirD2"/>
</dbReference>
<gene>
    <name evidence="3" type="ORF">WMO20_08315</name>
</gene>
<evidence type="ECO:0000313" key="3">
    <source>
        <dbReference type="EMBL" id="MEQ2385930.1"/>
    </source>
</evidence>
<evidence type="ECO:0000313" key="4">
    <source>
        <dbReference type="Proteomes" id="UP001465119"/>
    </source>
</evidence>